<proteinExistence type="predicted"/>
<dbReference type="InterPro" id="IPR031165">
    <property type="entry name" value="GNAT_YJDJ"/>
</dbReference>
<feature type="domain" description="N-acetyltransferase" evidence="1">
    <location>
        <begin position="27"/>
        <end position="123"/>
    </location>
</feature>
<protein>
    <submittedName>
        <fullName evidence="2">N-acetyltransferase</fullName>
    </submittedName>
</protein>
<accession>A0A2S2BRZ3</accession>
<gene>
    <name evidence="2" type="ORF">CBI38_07250</name>
</gene>
<dbReference type="Pfam" id="PF14542">
    <property type="entry name" value="Acetyltransf_CG"/>
    <property type="match status" value="1"/>
</dbReference>
<dbReference type="RefSeq" id="WP_109327648.1">
    <property type="nucleotide sequence ID" value="NZ_CP021354.1"/>
</dbReference>
<dbReference type="Gene3D" id="3.40.630.30">
    <property type="match status" value="1"/>
</dbReference>
<keyword evidence="3" id="KW-1185">Reference proteome</keyword>
<dbReference type="EMBL" id="CP021354">
    <property type="protein sequence ID" value="AWK71407.1"/>
    <property type="molecule type" value="Genomic_DNA"/>
</dbReference>
<reference evidence="2 3" key="1">
    <citation type="submission" date="2017-05" db="EMBL/GenBank/DDBJ databases">
        <title>Isolation of Rhodococcus sp. S2-17 biodegrading of BP-3.</title>
        <authorList>
            <person name="Lee Y."/>
            <person name="Kim K.H."/>
            <person name="Chun B.H."/>
            <person name="Jung H.S."/>
            <person name="Jeon C.O."/>
        </authorList>
    </citation>
    <scope>NUCLEOTIDE SEQUENCE [LARGE SCALE GENOMIC DNA]</scope>
    <source>
        <strain evidence="2 3">S2-17</strain>
    </source>
</reference>
<dbReference type="Proteomes" id="UP000245711">
    <property type="component" value="Chromosome"/>
</dbReference>
<evidence type="ECO:0000313" key="3">
    <source>
        <dbReference type="Proteomes" id="UP000245711"/>
    </source>
</evidence>
<dbReference type="InterPro" id="IPR016181">
    <property type="entry name" value="Acyl_CoA_acyltransferase"/>
</dbReference>
<dbReference type="OrthoDB" id="5405911at2"/>
<dbReference type="KEGG" id="roz:CBI38_07250"/>
<sequence>MDHISKSSPAGSASASGNVSAADVRVLDDPAHERFDLWLGDELVGILGYRDEDDIPGFTAKPGEVVAFMHTVVKEEFGGRGLAETLVRAAFDEARARGWKVRPICTYVQRYLSRHPESLDILVED</sequence>
<dbReference type="CDD" id="cd04301">
    <property type="entry name" value="NAT_SF"/>
    <property type="match status" value="1"/>
</dbReference>
<evidence type="ECO:0000259" key="1">
    <source>
        <dbReference type="PROSITE" id="PS51729"/>
    </source>
</evidence>
<name>A0A2S2BRZ3_9NOCA</name>
<dbReference type="PANTHER" id="PTHR31435">
    <property type="entry name" value="PROTEIN NATD1"/>
    <property type="match status" value="1"/>
</dbReference>
<dbReference type="GO" id="GO:0016740">
    <property type="term" value="F:transferase activity"/>
    <property type="evidence" value="ECO:0007669"/>
    <property type="project" value="UniProtKB-KW"/>
</dbReference>
<dbReference type="AlphaFoldDB" id="A0A2S2BRZ3"/>
<dbReference type="PROSITE" id="PS51729">
    <property type="entry name" value="GNAT_YJDJ"/>
    <property type="match status" value="1"/>
</dbReference>
<evidence type="ECO:0000313" key="2">
    <source>
        <dbReference type="EMBL" id="AWK71407.1"/>
    </source>
</evidence>
<dbReference type="InterPro" id="IPR045057">
    <property type="entry name" value="Gcn5-rel_NAT"/>
</dbReference>
<keyword evidence="2" id="KW-0808">Transferase</keyword>
<dbReference type="PANTHER" id="PTHR31435:SF10">
    <property type="entry name" value="BSR4717 PROTEIN"/>
    <property type="match status" value="1"/>
</dbReference>
<dbReference type="SUPFAM" id="SSF55729">
    <property type="entry name" value="Acyl-CoA N-acyltransferases (Nat)"/>
    <property type="match status" value="1"/>
</dbReference>
<organism evidence="2 3">
    <name type="scientific">Rhodococcus oxybenzonivorans</name>
    <dbReference type="NCBI Taxonomy" id="1990687"/>
    <lineage>
        <taxon>Bacteria</taxon>
        <taxon>Bacillati</taxon>
        <taxon>Actinomycetota</taxon>
        <taxon>Actinomycetes</taxon>
        <taxon>Mycobacteriales</taxon>
        <taxon>Nocardiaceae</taxon>
        <taxon>Rhodococcus</taxon>
    </lineage>
</organism>